<dbReference type="Proteomes" id="UP000749740">
    <property type="component" value="Unassembled WGS sequence"/>
</dbReference>
<keyword evidence="7" id="KW-0032">Aminotransferase</keyword>
<dbReference type="PROSITE" id="PS50949">
    <property type="entry name" value="HTH_GNTR"/>
    <property type="match status" value="1"/>
</dbReference>
<evidence type="ECO:0000256" key="3">
    <source>
        <dbReference type="ARBA" id="ARBA00023015"/>
    </source>
</evidence>
<sequence>MTPAPAWLDLDRDAGDLAGQIYRGLRDRILLGQLPAGYKLPSTRAFAASLGVARSTAVEAYDRLKSEGYIEASAGAATRIAALARMQQQRPMDDPWPIAETPSDKPPDHALFRPGVPDVSAFPHAVWSRYLAARSRSLRIQHLGYENATGIFELRKAILDHISTTRGVVAVPEQVLVVPSTRAAIDILARTMLRRSGRKSAWMENPGYPAARALLGDAGAEIVPVPCDEQGIDVSRAEGPRPALIYVTPSHQYPTGATLTLPRRLALLEAARRDGSLIVEDDYDSDFHYGSRQIAALQGIDRAEVVAYLGTFSKVLAPGLRVAYAVVPRWLVAEASQALQLRGVAVPTHVQAALADFISEGRLRAHLRRMNLHYADRMVRTVEMLTGQFADRLALSGGYGGLQLATWFRDEAMNDRAIIAEVNRSGYGLMPMSDFFIGKSAAGILFGISRAEPAAVQKLAADLETAFGLT</sequence>
<protein>
    <submittedName>
        <fullName evidence="7">PLP-dependent aminotransferase family protein</fullName>
    </submittedName>
</protein>
<dbReference type="InterPro" id="IPR051446">
    <property type="entry name" value="HTH_trans_reg/aminotransferase"/>
</dbReference>
<comment type="similarity">
    <text evidence="1">In the C-terminal section; belongs to the class-I pyridoxal-phosphate-dependent aminotransferase family.</text>
</comment>
<dbReference type="CDD" id="cd07377">
    <property type="entry name" value="WHTH_GntR"/>
    <property type="match status" value="1"/>
</dbReference>
<dbReference type="InterPro" id="IPR036390">
    <property type="entry name" value="WH_DNA-bd_sf"/>
</dbReference>
<keyword evidence="7" id="KW-0808">Transferase</keyword>
<dbReference type="Gene3D" id="3.40.640.10">
    <property type="entry name" value="Type I PLP-dependent aspartate aminotransferase-like (Major domain)"/>
    <property type="match status" value="1"/>
</dbReference>
<dbReference type="InterPro" id="IPR000524">
    <property type="entry name" value="Tscrpt_reg_HTH_GntR"/>
</dbReference>
<dbReference type="GO" id="GO:0030170">
    <property type="term" value="F:pyridoxal phosphate binding"/>
    <property type="evidence" value="ECO:0007669"/>
    <property type="project" value="InterPro"/>
</dbReference>
<keyword evidence="2" id="KW-0663">Pyridoxal phosphate</keyword>
<dbReference type="PANTHER" id="PTHR46577:SF1">
    <property type="entry name" value="HTH-TYPE TRANSCRIPTIONAL REGULATORY PROTEIN GABR"/>
    <property type="match status" value="1"/>
</dbReference>
<dbReference type="SUPFAM" id="SSF53383">
    <property type="entry name" value="PLP-dependent transferases"/>
    <property type="match status" value="1"/>
</dbReference>
<evidence type="ECO:0000256" key="2">
    <source>
        <dbReference type="ARBA" id="ARBA00022898"/>
    </source>
</evidence>
<keyword evidence="4" id="KW-0238">DNA-binding</keyword>
<dbReference type="GO" id="GO:0008483">
    <property type="term" value="F:transaminase activity"/>
    <property type="evidence" value="ECO:0007669"/>
    <property type="project" value="UniProtKB-KW"/>
</dbReference>
<dbReference type="AlphaFoldDB" id="A0A9Q3QX23"/>
<keyword evidence="3" id="KW-0805">Transcription regulation</keyword>
<evidence type="ECO:0000313" key="7">
    <source>
        <dbReference type="EMBL" id="MBX5022535.1"/>
    </source>
</evidence>
<dbReference type="PANTHER" id="PTHR46577">
    <property type="entry name" value="HTH-TYPE TRANSCRIPTIONAL REGULATORY PROTEIN GABR"/>
    <property type="match status" value="1"/>
</dbReference>
<dbReference type="Pfam" id="PF00155">
    <property type="entry name" value="Aminotran_1_2"/>
    <property type="match status" value="1"/>
</dbReference>
<gene>
    <name evidence="7" type="ORF">HJB63_08085</name>
</gene>
<accession>A0A9Q3QX23</accession>
<dbReference type="SUPFAM" id="SSF46785">
    <property type="entry name" value="Winged helix' DNA-binding domain"/>
    <property type="match status" value="1"/>
</dbReference>
<dbReference type="CDD" id="cd00609">
    <property type="entry name" value="AAT_like"/>
    <property type="match status" value="1"/>
</dbReference>
<organism evidence="7 8">
    <name type="scientific">Rhizobium lentis</name>
    <dbReference type="NCBI Taxonomy" id="1138194"/>
    <lineage>
        <taxon>Bacteria</taxon>
        <taxon>Pseudomonadati</taxon>
        <taxon>Pseudomonadota</taxon>
        <taxon>Alphaproteobacteria</taxon>
        <taxon>Hyphomicrobiales</taxon>
        <taxon>Rhizobiaceae</taxon>
        <taxon>Rhizobium/Agrobacterium group</taxon>
        <taxon>Rhizobium</taxon>
    </lineage>
</organism>
<dbReference type="InterPro" id="IPR015421">
    <property type="entry name" value="PyrdxlP-dep_Trfase_major"/>
</dbReference>
<evidence type="ECO:0000256" key="5">
    <source>
        <dbReference type="ARBA" id="ARBA00023163"/>
    </source>
</evidence>
<evidence type="ECO:0000259" key="6">
    <source>
        <dbReference type="PROSITE" id="PS50949"/>
    </source>
</evidence>
<evidence type="ECO:0000256" key="4">
    <source>
        <dbReference type="ARBA" id="ARBA00023125"/>
    </source>
</evidence>
<dbReference type="SMART" id="SM00345">
    <property type="entry name" value="HTH_GNTR"/>
    <property type="match status" value="1"/>
</dbReference>
<proteinExistence type="inferred from homology"/>
<dbReference type="InterPro" id="IPR015424">
    <property type="entry name" value="PyrdxlP-dep_Trfase"/>
</dbReference>
<name>A0A9Q3QX23_9HYPH</name>
<keyword evidence="5" id="KW-0804">Transcription</keyword>
<dbReference type="Pfam" id="PF00392">
    <property type="entry name" value="GntR"/>
    <property type="match status" value="1"/>
</dbReference>
<dbReference type="InterPro" id="IPR004839">
    <property type="entry name" value="Aminotransferase_I/II_large"/>
</dbReference>
<dbReference type="PRINTS" id="PR00035">
    <property type="entry name" value="HTHGNTR"/>
</dbReference>
<dbReference type="GO" id="GO:0003677">
    <property type="term" value="F:DNA binding"/>
    <property type="evidence" value="ECO:0007669"/>
    <property type="project" value="UniProtKB-KW"/>
</dbReference>
<dbReference type="Gene3D" id="1.10.10.10">
    <property type="entry name" value="Winged helix-like DNA-binding domain superfamily/Winged helix DNA-binding domain"/>
    <property type="match status" value="1"/>
</dbReference>
<dbReference type="GO" id="GO:0003700">
    <property type="term" value="F:DNA-binding transcription factor activity"/>
    <property type="evidence" value="ECO:0007669"/>
    <property type="project" value="InterPro"/>
</dbReference>
<comment type="caution">
    <text evidence="7">The sequence shown here is derived from an EMBL/GenBank/DDBJ whole genome shotgun (WGS) entry which is preliminary data.</text>
</comment>
<dbReference type="RefSeq" id="WP_221108065.1">
    <property type="nucleotide sequence ID" value="NZ_JABDXY010000011.1"/>
</dbReference>
<dbReference type="EMBL" id="JABDYC010000002">
    <property type="protein sequence ID" value="MBX5022535.1"/>
    <property type="molecule type" value="Genomic_DNA"/>
</dbReference>
<dbReference type="InterPro" id="IPR036388">
    <property type="entry name" value="WH-like_DNA-bd_sf"/>
</dbReference>
<evidence type="ECO:0000256" key="1">
    <source>
        <dbReference type="ARBA" id="ARBA00005384"/>
    </source>
</evidence>
<reference evidence="7" key="1">
    <citation type="submission" date="2020-04" db="EMBL/GenBank/DDBJ databases">
        <title>Global-level population genomics: horizontal gene transfer, symbiosis and evolution in Rhizobia.</title>
        <authorList>
            <person name="Gai Y."/>
        </authorList>
    </citation>
    <scope>NUCLEOTIDE SEQUENCE</scope>
    <source>
        <strain evidence="7">BLR57</strain>
    </source>
</reference>
<feature type="domain" description="HTH gntR-type" evidence="6">
    <location>
        <begin position="15"/>
        <end position="83"/>
    </location>
</feature>
<evidence type="ECO:0000313" key="8">
    <source>
        <dbReference type="Proteomes" id="UP000749740"/>
    </source>
</evidence>